<dbReference type="Pfam" id="PF11838">
    <property type="entry name" value="ERAP1_C"/>
    <property type="match status" value="1"/>
</dbReference>
<dbReference type="AlphaFoldDB" id="A0AAD8AQY0"/>
<reference evidence="3" key="2">
    <citation type="submission" date="2023-04" db="EMBL/GenBank/DDBJ databases">
        <authorList>
            <person name="Bu L."/>
            <person name="Lu L."/>
            <person name="Laidemitt M.R."/>
            <person name="Zhang S.M."/>
            <person name="Mutuku M."/>
            <person name="Mkoji G."/>
            <person name="Steinauer M."/>
            <person name="Loker E.S."/>
        </authorList>
    </citation>
    <scope>NUCLEOTIDE SEQUENCE</scope>
    <source>
        <strain evidence="3">KasaAsao</strain>
        <tissue evidence="3">Whole Snail</tissue>
    </source>
</reference>
<accession>A0AAD8AQY0</accession>
<protein>
    <submittedName>
        <fullName evidence="3">Aminopeptidase N</fullName>
    </submittedName>
</protein>
<evidence type="ECO:0000259" key="2">
    <source>
        <dbReference type="Pfam" id="PF11838"/>
    </source>
</evidence>
<dbReference type="GO" id="GO:0006508">
    <property type="term" value="P:proteolysis"/>
    <property type="evidence" value="ECO:0007669"/>
    <property type="project" value="TreeGrafter"/>
</dbReference>
<evidence type="ECO:0000256" key="1">
    <source>
        <dbReference type="ARBA" id="ARBA00010136"/>
    </source>
</evidence>
<comment type="similarity">
    <text evidence="1">Belongs to the peptidase M1 family.</text>
</comment>
<dbReference type="GO" id="GO:0042277">
    <property type="term" value="F:peptide binding"/>
    <property type="evidence" value="ECO:0007669"/>
    <property type="project" value="TreeGrafter"/>
</dbReference>
<evidence type="ECO:0000313" key="3">
    <source>
        <dbReference type="EMBL" id="KAK0040784.1"/>
    </source>
</evidence>
<dbReference type="InterPro" id="IPR050344">
    <property type="entry name" value="Peptidase_M1_aminopeptidases"/>
</dbReference>
<dbReference type="EMBL" id="JASAOG010000305">
    <property type="protein sequence ID" value="KAK0040784.1"/>
    <property type="molecule type" value="Genomic_DNA"/>
</dbReference>
<dbReference type="GO" id="GO:0016020">
    <property type="term" value="C:membrane"/>
    <property type="evidence" value="ECO:0007669"/>
    <property type="project" value="TreeGrafter"/>
</dbReference>
<evidence type="ECO:0000313" key="4">
    <source>
        <dbReference type="Proteomes" id="UP001233172"/>
    </source>
</evidence>
<dbReference type="GO" id="GO:0005737">
    <property type="term" value="C:cytoplasm"/>
    <property type="evidence" value="ECO:0007669"/>
    <property type="project" value="TreeGrafter"/>
</dbReference>
<gene>
    <name evidence="3" type="ORF">Bpfe_029792</name>
</gene>
<dbReference type="GO" id="GO:0005615">
    <property type="term" value="C:extracellular space"/>
    <property type="evidence" value="ECO:0007669"/>
    <property type="project" value="TreeGrafter"/>
</dbReference>
<keyword evidence="4" id="KW-1185">Reference proteome</keyword>
<keyword evidence="3" id="KW-0031">Aminopeptidase</keyword>
<proteinExistence type="inferred from homology"/>
<keyword evidence="3" id="KW-0645">Protease</keyword>
<name>A0AAD8AQY0_BIOPF</name>
<dbReference type="InterPro" id="IPR024571">
    <property type="entry name" value="ERAP1-like_C_dom"/>
</dbReference>
<dbReference type="PANTHER" id="PTHR11533:SF294">
    <property type="entry name" value="THYROTROPIN-RELEASING HORMONE-DEGRADING ECTOENZYME"/>
    <property type="match status" value="1"/>
</dbReference>
<feature type="domain" description="ERAP1-like C-terminal" evidence="2">
    <location>
        <begin position="1"/>
        <end position="195"/>
    </location>
</feature>
<reference evidence="3" key="1">
    <citation type="journal article" date="2023" name="PLoS Negl. Trop. Dis.">
        <title>A genome sequence for Biomphalaria pfeifferi, the major vector snail for the human-infecting parasite Schistosoma mansoni.</title>
        <authorList>
            <person name="Bu L."/>
            <person name="Lu L."/>
            <person name="Laidemitt M.R."/>
            <person name="Zhang S.M."/>
            <person name="Mutuku M."/>
            <person name="Mkoji G."/>
            <person name="Steinauer M."/>
            <person name="Loker E.S."/>
        </authorList>
    </citation>
    <scope>NUCLEOTIDE SEQUENCE</scope>
    <source>
        <strain evidence="3">KasaAsao</strain>
    </source>
</reference>
<organism evidence="3 4">
    <name type="scientific">Biomphalaria pfeifferi</name>
    <name type="common">Bloodfluke planorb</name>
    <name type="synonym">Freshwater snail</name>
    <dbReference type="NCBI Taxonomy" id="112525"/>
    <lineage>
        <taxon>Eukaryota</taxon>
        <taxon>Metazoa</taxon>
        <taxon>Spiralia</taxon>
        <taxon>Lophotrochozoa</taxon>
        <taxon>Mollusca</taxon>
        <taxon>Gastropoda</taxon>
        <taxon>Heterobranchia</taxon>
        <taxon>Euthyneura</taxon>
        <taxon>Panpulmonata</taxon>
        <taxon>Hygrophila</taxon>
        <taxon>Lymnaeoidea</taxon>
        <taxon>Planorbidae</taxon>
        <taxon>Biomphalaria</taxon>
    </lineage>
</organism>
<dbReference type="GO" id="GO:0070006">
    <property type="term" value="F:metalloaminopeptidase activity"/>
    <property type="evidence" value="ECO:0007669"/>
    <property type="project" value="TreeGrafter"/>
</dbReference>
<dbReference type="GO" id="GO:0008270">
    <property type="term" value="F:zinc ion binding"/>
    <property type="evidence" value="ECO:0007669"/>
    <property type="project" value="TreeGrafter"/>
</dbReference>
<dbReference type="GO" id="GO:0043171">
    <property type="term" value="P:peptide catabolic process"/>
    <property type="evidence" value="ECO:0007669"/>
    <property type="project" value="TreeGrafter"/>
</dbReference>
<dbReference type="PANTHER" id="PTHR11533">
    <property type="entry name" value="PROTEASE M1 ZINC METALLOPROTEASE"/>
    <property type="match status" value="1"/>
</dbReference>
<keyword evidence="3" id="KW-0378">Hydrolase</keyword>
<comment type="caution">
    <text evidence="3">The sequence shown here is derived from an EMBL/GenBank/DDBJ whole genome shotgun (WGS) entry which is preliminary data.</text>
</comment>
<dbReference type="Gene3D" id="1.25.50.20">
    <property type="match status" value="1"/>
</dbReference>
<sequence length="195" mass="22493">MQKLLRDAFQYYGMDNNGNSVALNTDALARATIANLACRNGIQECLDASKRLFKTWMDNPQNNLIEPDIKPTVYCYAIYAGGVHEWNFAFKMYEKTNETAEKNFLLGGLSCSVYPWILNRFMNLILLENSPIAVHDALQVLTLVSQNPSGRYPAWYFFREKFQQLTKKFGQHMFNWANAIDTITKFFNTNTELSE</sequence>
<dbReference type="Proteomes" id="UP001233172">
    <property type="component" value="Unassembled WGS sequence"/>
</dbReference>
<feature type="non-terminal residue" evidence="3">
    <location>
        <position position="1"/>
    </location>
</feature>